<dbReference type="GO" id="GO:0016989">
    <property type="term" value="F:sigma factor antagonist activity"/>
    <property type="evidence" value="ECO:0007669"/>
    <property type="project" value="TreeGrafter"/>
</dbReference>
<gene>
    <name evidence="4" type="ORF">DVR12_13640</name>
</gene>
<dbReference type="Gene3D" id="3.55.50.30">
    <property type="match status" value="1"/>
</dbReference>
<name>A0A3E1Y8M5_9BACT</name>
<evidence type="ECO:0000256" key="1">
    <source>
        <dbReference type="SAM" id="Phobius"/>
    </source>
</evidence>
<dbReference type="Pfam" id="PF04773">
    <property type="entry name" value="FecR"/>
    <property type="match status" value="1"/>
</dbReference>
<keyword evidence="1" id="KW-1133">Transmembrane helix</keyword>
<dbReference type="Proteomes" id="UP000260644">
    <property type="component" value="Unassembled WGS sequence"/>
</dbReference>
<sequence length="398" mass="44720">MISAMNDHVQYISQLIQKSFREPLNAEEELALKQWLSTPANQEMYDQLRDAAFIEPELKKLFSYDKTAILDKILLAPVTITNQPAKISRLNYKWWAAAAASLFIGLGTWYYIAHQQPLSQVISKTNYASDVEPGHEGAILTLSDGSKITIDSLNNGLVTTQNGVNVTLQNGQLAYNYSGKSNNDVVYNTMSTPKGRSFKLKLPDGTSVWLNALSSIRYPVAFSEHERKVDITGEAYFEIAPDASSPFYVNINNKARLLVLGTSFNVNAYENEKTINATLLEGAVSIQHGNSAAIKLNPGQQAQISDRIQVVTLNETESDKIMAWKNGLFNFEGANLEQVMRQVERWYDIQVVYEKSIPDIQFFGEISRNIKLSELIDALKMSDVHFRIEKDRKLVVLP</sequence>
<dbReference type="PANTHER" id="PTHR30273:SF2">
    <property type="entry name" value="PROTEIN FECR"/>
    <property type="match status" value="1"/>
</dbReference>
<dbReference type="InterPro" id="IPR006860">
    <property type="entry name" value="FecR"/>
</dbReference>
<reference evidence="4 5" key="1">
    <citation type="submission" date="2018-07" db="EMBL/GenBank/DDBJ databases">
        <title>Chitinophaga K2CV101002-2 sp. nov., isolated from a monsoon evergreen broad-leaved forest soil.</title>
        <authorList>
            <person name="Lv Y."/>
        </authorList>
    </citation>
    <scope>NUCLEOTIDE SEQUENCE [LARGE SCALE GENOMIC DNA]</scope>
    <source>
        <strain evidence="4 5">GDMCC 1.1288</strain>
    </source>
</reference>
<keyword evidence="1" id="KW-0812">Transmembrane</keyword>
<evidence type="ECO:0000313" key="5">
    <source>
        <dbReference type="Proteomes" id="UP000260644"/>
    </source>
</evidence>
<organism evidence="4 5">
    <name type="scientific">Chitinophaga silvatica</name>
    <dbReference type="NCBI Taxonomy" id="2282649"/>
    <lineage>
        <taxon>Bacteria</taxon>
        <taxon>Pseudomonadati</taxon>
        <taxon>Bacteroidota</taxon>
        <taxon>Chitinophagia</taxon>
        <taxon>Chitinophagales</taxon>
        <taxon>Chitinophagaceae</taxon>
        <taxon>Chitinophaga</taxon>
    </lineage>
</organism>
<dbReference type="AlphaFoldDB" id="A0A3E1Y8M5"/>
<dbReference type="InterPro" id="IPR032508">
    <property type="entry name" value="FecR_C"/>
</dbReference>
<dbReference type="Pfam" id="PF16344">
    <property type="entry name" value="FecR_C"/>
    <property type="match status" value="1"/>
</dbReference>
<dbReference type="EMBL" id="QPMM01000007">
    <property type="protein sequence ID" value="RFS21701.1"/>
    <property type="molecule type" value="Genomic_DNA"/>
</dbReference>
<dbReference type="PANTHER" id="PTHR30273">
    <property type="entry name" value="PERIPLASMIC SIGNAL SENSOR AND SIGMA FACTOR ACTIVATOR FECR-RELATED"/>
    <property type="match status" value="1"/>
</dbReference>
<evidence type="ECO:0000259" key="3">
    <source>
        <dbReference type="Pfam" id="PF16344"/>
    </source>
</evidence>
<accession>A0A3E1Y8M5</accession>
<keyword evidence="1" id="KW-0472">Membrane</keyword>
<feature type="transmembrane region" description="Helical" evidence="1">
    <location>
        <begin position="94"/>
        <end position="112"/>
    </location>
</feature>
<evidence type="ECO:0000313" key="4">
    <source>
        <dbReference type="EMBL" id="RFS21701.1"/>
    </source>
</evidence>
<protein>
    <submittedName>
        <fullName evidence="4">DUF4974 domain-containing protein</fullName>
    </submittedName>
</protein>
<feature type="domain" description="FecR protein" evidence="2">
    <location>
        <begin position="189"/>
        <end position="284"/>
    </location>
</feature>
<proteinExistence type="predicted"/>
<keyword evidence="5" id="KW-1185">Reference proteome</keyword>
<dbReference type="Gene3D" id="2.60.120.1440">
    <property type="match status" value="1"/>
</dbReference>
<comment type="caution">
    <text evidence="4">The sequence shown here is derived from an EMBL/GenBank/DDBJ whole genome shotgun (WGS) entry which is preliminary data.</text>
</comment>
<dbReference type="InterPro" id="IPR012373">
    <property type="entry name" value="Ferrdict_sens_TM"/>
</dbReference>
<evidence type="ECO:0000259" key="2">
    <source>
        <dbReference type="Pfam" id="PF04773"/>
    </source>
</evidence>
<feature type="domain" description="Protein FecR C-terminal" evidence="3">
    <location>
        <begin position="329"/>
        <end position="392"/>
    </location>
</feature>